<name>A0A6J5PKU2_9CAUD</name>
<accession>A0A6J5PKU2</accession>
<gene>
    <name evidence="1" type="ORF">UFOVP843_37</name>
    <name evidence="2" type="ORF">UFOVP936_9</name>
</gene>
<dbReference type="EMBL" id="LR796882">
    <property type="protein sequence ID" value="CAB4172419.1"/>
    <property type="molecule type" value="Genomic_DNA"/>
</dbReference>
<dbReference type="EMBL" id="LR796786">
    <property type="protein sequence ID" value="CAB4166568.1"/>
    <property type="molecule type" value="Genomic_DNA"/>
</dbReference>
<organism evidence="2">
    <name type="scientific">uncultured Caudovirales phage</name>
    <dbReference type="NCBI Taxonomy" id="2100421"/>
    <lineage>
        <taxon>Viruses</taxon>
        <taxon>Duplodnaviria</taxon>
        <taxon>Heunggongvirae</taxon>
        <taxon>Uroviricota</taxon>
        <taxon>Caudoviricetes</taxon>
        <taxon>Peduoviridae</taxon>
        <taxon>Maltschvirus</taxon>
        <taxon>Maltschvirus maltsch</taxon>
    </lineage>
</organism>
<evidence type="ECO:0000313" key="1">
    <source>
        <dbReference type="EMBL" id="CAB4166568.1"/>
    </source>
</evidence>
<reference evidence="2" key="1">
    <citation type="submission" date="2020-05" db="EMBL/GenBank/DDBJ databases">
        <authorList>
            <person name="Chiriac C."/>
            <person name="Salcher M."/>
            <person name="Ghai R."/>
            <person name="Kavagutti S V."/>
        </authorList>
    </citation>
    <scope>NUCLEOTIDE SEQUENCE</scope>
</reference>
<proteinExistence type="predicted"/>
<protein>
    <submittedName>
        <fullName evidence="2">Uncharacterized protein</fullName>
    </submittedName>
</protein>
<evidence type="ECO:0000313" key="2">
    <source>
        <dbReference type="EMBL" id="CAB4172419.1"/>
    </source>
</evidence>
<sequence>MLPVAQCVMTESQEERRAYAAWMRAEAAENAALIQQGAALNAYDKDPSSVNREAVYAAHERYLQAVGDLSFAKRAYLACRRAFQSARGIALIMP</sequence>